<evidence type="ECO:0000313" key="4">
    <source>
        <dbReference type="Proteomes" id="UP001165060"/>
    </source>
</evidence>
<dbReference type="EMBL" id="BRYB01003132">
    <property type="protein sequence ID" value="GMI31104.1"/>
    <property type="molecule type" value="Genomic_DNA"/>
</dbReference>
<accession>A0ABQ6MQU1</accession>
<feature type="compositionally biased region" description="Low complexity" evidence="1">
    <location>
        <begin position="448"/>
        <end position="460"/>
    </location>
</feature>
<dbReference type="InterPro" id="IPR021862">
    <property type="entry name" value="DUF3472"/>
</dbReference>
<name>A0ABQ6MQU1_9STRA</name>
<feature type="signal peptide" evidence="2">
    <location>
        <begin position="1"/>
        <end position="17"/>
    </location>
</feature>
<evidence type="ECO:0000256" key="2">
    <source>
        <dbReference type="SAM" id="SignalP"/>
    </source>
</evidence>
<dbReference type="Proteomes" id="UP001165060">
    <property type="component" value="Unassembled WGS sequence"/>
</dbReference>
<reference evidence="3 4" key="1">
    <citation type="journal article" date="2023" name="Commun. Biol.">
        <title>Genome analysis of Parmales, the sister group of diatoms, reveals the evolutionary specialization of diatoms from phago-mixotrophs to photoautotrophs.</title>
        <authorList>
            <person name="Ban H."/>
            <person name="Sato S."/>
            <person name="Yoshikawa S."/>
            <person name="Yamada K."/>
            <person name="Nakamura Y."/>
            <person name="Ichinomiya M."/>
            <person name="Sato N."/>
            <person name="Blanc-Mathieu R."/>
            <person name="Endo H."/>
            <person name="Kuwata A."/>
            <person name="Ogata H."/>
        </authorList>
    </citation>
    <scope>NUCLEOTIDE SEQUENCE [LARGE SCALE GENOMIC DNA]</scope>
</reference>
<feature type="chain" id="PRO_5046299715" evidence="2">
    <location>
        <begin position="18"/>
        <end position="472"/>
    </location>
</feature>
<evidence type="ECO:0000256" key="1">
    <source>
        <dbReference type="SAM" id="MobiDB-lite"/>
    </source>
</evidence>
<dbReference type="PROSITE" id="PS51257">
    <property type="entry name" value="PROKAR_LIPOPROTEIN"/>
    <property type="match status" value="1"/>
</dbReference>
<protein>
    <submittedName>
        <fullName evidence="3">Uncharacterized protein</fullName>
    </submittedName>
</protein>
<dbReference type="Pfam" id="PF11958">
    <property type="entry name" value="DUF3472"/>
    <property type="match status" value="1"/>
</dbReference>
<organism evidence="3 4">
    <name type="scientific">Tetraparma gracilis</name>
    <dbReference type="NCBI Taxonomy" id="2962635"/>
    <lineage>
        <taxon>Eukaryota</taxon>
        <taxon>Sar</taxon>
        <taxon>Stramenopiles</taxon>
        <taxon>Ochrophyta</taxon>
        <taxon>Bolidophyceae</taxon>
        <taxon>Parmales</taxon>
        <taxon>Triparmaceae</taxon>
        <taxon>Tetraparma</taxon>
    </lineage>
</organism>
<proteinExistence type="predicted"/>
<keyword evidence="2" id="KW-0732">Signal</keyword>
<gene>
    <name evidence="3" type="ORF">TeGR_g4978</name>
</gene>
<feature type="compositionally biased region" description="Acidic residues" evidence="1">
    <location>
        <begin position="401"/>
        <end position="444"/>
    </location>
</feature>
<keyword evidence="4" id="KW-1185">Reference proteome</keyword>
<sequence>MRFSLALSLIFLPATSSVSCGGHSASACSECPQGNGAAWCNGDCVWTEGACAYPPGENCGAGNPDLAEGVSCADGCGPDGSATAESCVTDGEGSTCDYQLDGTCRYKLDDRDDARSASVHLMYDAPASTPEPAWWYNRVVPRDLSSVTYLCAVGNSFGYGGIQLATEEPFDGRAIFSIWDQGCDTDTDPDCDPDLLASTVACGTGVECDDFGGEGTGRKSILYTTNLPKTGVEYSMVVQAAPVGTDRMQYTGYVHDGEQDKWLLLSRIEVNTGGKAWHLDGLYSFVEQWTGSDPMDVRGAVYGPGWTAGLAGEGGWSQVKDASFSYGTPENHLHVNAYEADGGVGIETGGDVVKTAEIGQAFVYPDTEVPQLLLDFEGKIACLEAAGDKDGIEGCLAAEPEEVVEEEEEEVVEEEEEEVVVEEEEEGEEEEEVVVEEEEEEEEGKGDSASSTSRPAAAAALGAAAAVAASLV</sequence>
<evidence type="ECO:0000313" key="3">
    <source>
        <dbReference type="EMBL" id="GMI31104.1"/>
    </source>
</evidence>
<feature type="region of interest" description="Disordered" evidence="1">
    <location>
        <begin position="401"/>
        <end position="460"/>
    </location>
</feature>
<comment type="caution">
    <text evidence="3">The sequence shown here is derived from an EMBL/GenBank/DDBJ whole genome shotgun (WGS) entry which is preliminary data.</text>
</comment>